<protein>
    <recommendedName>
        <fullName evidence="1">HDOD domain-containing protein</fullName>
    </recommendedName>
</protein>
<dbReference type="Pfam" id="PF08668">
    <property type="entry name" value="HDOD"/>
    <property type="match status" value="1"/>
</dbReference>
<dbReference type="AlphaFoldDB" id="A0A486XFT4"/>
<gene>
    <name evidence="2" type="ORF">BAL341_066</name>
</gene>
<dbReference type="Gene3D" id="1.10.3210.10">
    <property type="entry name" value="Hypothetical protein af1432"/>
    <property type="match status" value="1"/>
</dbReference>
<sequence length="59" mass="6325">MIRTLACHRQIIGNDQAITAKVLRVANSVRYGGHRKVGSIKDAVVIMGIDALLSVLPAI</sequence>
<evidence type="ECO:0000259" key="1">
    <source>
        <dbReference type="Pfam" id="PF08668"/>
    </source>
</evidence>
<proteinExistence type="predicted"/>
<organism evidence="2">
    <name type="scientific">Rheinheimera sp. BAL341</name>
    <dbReference type="NCBI Taxonomy" id="1708203"/>
    <lineage>
        <taxon>Bacteria</taxon>
        <taxon>Pseudomonadati</taxon>
        <taxon>Pseudomonadota</taxon>
        <taxon>Gammaproteobacteria</taxon>
        <taxon>Chromatiales</taxon>
        <taxon>Chromatiaceae</taxon>
        <taxon>Rheinheimera</taxon>
    </lineage>
</organism>
<feature type="domain" description="HDOD" evidence="1">
    <location>
        <begin position="10"/>
        <end position="55"/>
    </location>
</feature>
<reference evidence="2" key="1">
    <citation type="submission" date="2019-04" db="EMBL/GenBank/DDBJ databases">
        <authorList>
            <person name="Brambilla D."/>
        </authorList>
    </citation>
    <scope>NUCLEOTIDE SEQUENCE</scope>
    <source>
        <strain evidence="2">BAL1</strain>
    </source>
</reference>
<evidence type="ECO:0000313" key="2">
    <source>
        <dbReference type="EMBL" id="VHO00057.1"/>
    </source>
</evidence>
<accession>A0A486XFT4</accession>
<dbReference type="EMBL" id="CAAJGR010000002">
    <property type="protein sequence ID" value="VHO00057.1"/>
    <property type="molecule type" value="Genomic_DNA"/>
</dbReference>
<name>A0A486XFT4_9GAMM</name>
<dbReference type="SUPFAM" id="SSF109604">
    <property type="entry name" value="HD-domain/PDEase-like"/>
    <property type="match status" value="1"/>
</dbReference>
<dbReference type="InterPro" id="IPR013976">
    <property type="entry name" value="HDOD"/>
</dbReference>